<accession>A0A0V0QXT8</accession>
<dbReference type="Proteomes" id="UP000054937">
    <property type="component" value="Unassembled WGS sequence"/>
</dbReference>
<feature type="compositionally biased region" description="Low complexity" evidence="1">
    <location>
        <begin position="403"/>
        <end position="413"/>
    </location>
</feature>
<dbReference type="InParanoid" id="A0A0V0QXT8"/>
<feature type="region of interest" description="Disordered" evidence="1">
    <location>
        <begin position="295"/>
        <end position="317"/>
    </location>
</feature>
<protein>
    <recommendedName>
        <fullName evidence="5">Transmembrane protein</fullName>
    </recommendedName>
</protein>
<keyword evidence="2" id="KW-1133">Transmembrane helix</keyword>
<evidence type="ECO:0008006" key="5">
    <source>
        <dbReference type="Google" id="ProtNLM"/>
    </source>
</evidence>
<comment type="caution">
    <text evidence="3">The sequence shown here is derived from an EMBL/GenBank/DDBJ whole genome shotgun (WGS) entry which is preliminary data.</text>
</comment>
<feature type="region of interest" description="Disordered" evidence="1">
    <location>
        <begin position="380"/>
        <end position="413"/>
    </location>
</feature>
<evidence type="ECO:0000313" key="3">
    <source>
        <dbReference type="EMBL" id="KRX07046.1"/>
    </source>
</evidence>
<feature type="region of interest" description="Disordered" evidence="1">
    <location>
        <begin position="171"/>
        <end position="214"/>
    </location>
</feature>
<name>A0A0V0QXT8_PSEPJ</name>
<dbReference type="AlphaFoldDB" id="A0A0V0QXT8"/>
<organism evidence="3 4">
    <name type="scientific">Pseudocohnilembus persalinus</name>
    <name type="common">Ciliate</name>
    <dbReference type="NCBI Taxonomy" id="266149"/>
    <lineage>
        <taxon>Eukaryota</taxon>
        <taxon>Sar</taxon>
        <taxon>Alveolata</taxon>
        <taxon>Ciliophora</taxon>
        <taxon>Intramacronucleata</taxon>
        <taxon>Oligohymenophorea</taxon>
        <taxon>Scuticociliatia</taxon>
        <taxon>Philasterida</taxon>
        <taxon>Pseudocohnilembidae</taxon>
        <taxon>Pseudocohnilembus</taxon>
    </lineage>
</organism>
<gene>
    <name evidence="3" type="ORF">PPERSA_08723</name>
</gene>
<feature type="transmembrane region" description="Helical" evidence="2">
    <location>
        <begin position="51"/>
        <end position="72"/>
    </location>
</feature>
<keyword evidence="2" id="KW-0472">Membrane</keyword>
<proteinExistence type="predicted"/>
<feature type="compositionally biased region" description="Polar residues" evidence="1">
    <location>
        <begin position="380"/>
        <end position="394"/>
    </location>
</feature>
<keyword evidence="2" id="KW-0812">Transmembrane</keyword>
<keyword evidence="4" id="KW-1185">Reference proteome</keyword>
<feature type="compositionally biased region" description="Low complexity" evidence="1">
    <location>
        <begin position="295"/>
        <end position="316"/>
    </location>
</feature>
<evidence type="ECO:0000313" key="4">
    <source>
        <dbReference type="Proteomes" id="UP000054937"/>
    </source>
</evidence>
<reference evidence="3 4" key="1">
    <citation type="journal article" date="2015" name="Sci. Rep.">
        <title>Genome of the facultative scuticociliatosis pathogen Pseudocohnilembus persalinus provides insight into its virulence through horizontal gene transfer.</title>
        <authorList>
            <person name="Xiong J."/>
            <person name="Wang G."/>
            <person name="Cheng J."/>
            <person name="Tian M."/>
            <person name="Pan X."/>
            <person name="Warren A."/>
            <person name="Jiang C."/>
            <person name="Yuan D."/>
            <person name="Miao W."/>
        </authorList>
    </citation>
    <scope>NUCLEOTIDE SEQUENCE [LARGE SCALE GENOMIC DNA]</scope>
    <source>
        <strain evidence="3">36N120E</strain>
    </source>
</reference>
<dbReference type="EMBL" id="LDAU01000089">
    <property type="protein sequence ID" value="KRX07046.1"/>
    <property type="molecule type" value="Genomic_DNA"/>
</dbReference>
<sequence>MTAAVCMDFSKLMVVVYNCTSNNQNNRFLADEESTEDATTYQNTENKGFSFINILYIFFILFTIGVLAYFIYKIIYYQNPDVEYYKKFAVYEKKVLEKKNTFLKEYLSELENEKKKKQLFKPVEKFDIDFEALDNTRIDKYNTNEIYSKFYSGKNQEMDRQSSMNTQNETIIQQGQQVRKQRQQHVLEQGKNSQVSNNTKEEQEEEKDDGQPKFYNTMKNFYKKLLTRSLDPNQGGKKKDNKVNIDINGHHLVFDDKGNIINQDGNPTFDQSTEKVILSYEQQRKNAPIFLKNTAGINNQHNNNNGEGNQGQQGFQKRTISNEQISDISQIDNVSNISNFGIRLSDQGSIKEMQELEDEGDIDWQNEKDKKILNEIQNQSQISNGNKSKNINQQKRMRNVSKQQQQQQNGVIV</sequence>
<evidence type="ECO:0000256" key="2">
    <source>
        <dbReference type="SAM" id="Phobius"/>
    </source>
</evidence>
<evidence type="ECO:0000256" key="1">
    <source>
        <dbReference type="SAM" id="MobiDB-lite"/>
    </source>
</evidence>